<name>A0A8J2VF07_9BACL</name>
<dbReference type="RefSeq" id="WP_188645953.1">
    <property type="nucleotide sequence ID" value="NZ_BMHQ01000001.1"/>
</dbReference>
<dbReference type="InterPro" id="IPR006626">
    <property type="entry name" value="PbH1"/>
</dbReference>
<evidence type="ECO:0000259" key="2">
    <source>
        <dbReference type="Pfam" id="PF13229"/>
    </source>
</evidence>
<evidence type="ECO:0000313" key="3">
    <source>
        <dbReference type="EMBL" id="GGE03686.1"/>
    </source>
</evidence>
<proteinExistence type="predicted"/>
<reference evidence="3" key="1">
    <citation type="journal article" date="2014" name="Int. J. Syst. Evol. Microbiol.">
        <title>Complete genome sequence of Corynebacterium casei LMG S-19264T (=DSM 44701T), isolated from a smear-ripened cheese.</title>
        <authorList>
            <consortium name="US DOE Joint Genome Institute (JGI-PGF)"/>
            <person name="Walter F."/>
            <person name="Albersmeier A."/>
            <person name="Kalinowski J."/>
            <person name="Ruckert C."/>
        </authorList>
    </citation>
    <scope>NUCLEOTIDE SEQUENCE</scope>
    <source>
        <strain evidence="3">CGMCC 1.15179</strain>
    </source>
</reference>
<evidence type="ECO:0000313" key="4">
    <source>
        <dbReference type="Proteomes" id="UP000625210"/>
    </source>
</evidence>
<comment type="caution">
    <text evidence="3">The sequence shown here is derived from an EMBL/GenBank/DDBJ whole genome shotgun (WGS) entry which is preliminary data.</text>
</comment>
<evidence type="ECO:0000256" key="1">
    <source>
        <dbReference type="ARBA" id="ARBA00022737"/>
    </source>
</evidence>
<dbReference type="InterPro" id="IPR011050">
    <property type="entry name" value="Pectin_lyase_fold/virulence"/>
</dbReference>
<feature type="domain" description="Right handed beta helix" evidence="2">
    <location>
        <begin position="70"/>
        <end position="196"/>
    </location>
</feature>
<dbReference type="InterPro" id="IPR051550">
    <property type="entry name" value="SCF-Subunits/Alg-Epimerases"/>
</dbReference>
<protein>
    <recommendedName>
        <fullName evidence="2">Right handed beta helix domain-containing protein</fullName>
    </recommendedName>
</protein>
<dbReference type="Proteomes" id="UP000625210">
    <property type="component" value="Unassembled WGS sequence"/>
</dbReference>
<dbReference type="PANTHER" id="PTHR22990">
    <property type="entry name" value="F-BOX ONLY PROTEIN"/>
    <property type="match status" value="1"/>
</dbReference>
<reference evidence="3" key="2">
    <citation type="submission" date="2020-09" db="EMBL/GenBank/DDBJ databases">
        <authorList>
            <person name="Sun Q."/>
            <person name="Zhou Y."/>
        </authorList>
    </citation>
    <scope>NUCLEOTIDE SEQUENCE</scope>
    <source>
        <strain evidence="3">CGMCC 1.15179</strain>
    </source>
</reference>
<keyword evidence="4" id="KW-1185">Reference proteome</keyword>
<dbReference type="GO" id="GO:0006511">
    <property type="term" value="P:ubiquitin-dependent protein catabolic process"/>
    <property type="evidence" value="ECO:0007669"/>
    <property type="project" value="TreeGrafter"/>
</dbReference>
<dbReference type="Gene3D" id="2.160.20.10">
    <property type="entry name" value="Single-stranded right-handed beta-helix, Pectin lyase-like"/>
    <property type="match status" value="2"/>
</dbReference>
<feature type="domain" description="Right handed beta helix" evidence="2">
    <location>
        <begin position="228"/>
        <end position="354"/>
    </location>
</feature>
<dbReference type="EMBL" id="BMHQ01000001">
    <property type="protein sequence ID" value="GGE03686.1"/>
    <property type="molecule type" value="Genomic_DNA"/>
</dbReference>
<sequence>MGTELIVVSQKGDAPYQSIQEAVDAAEEGGRIRVKPGVYDESLQINKSLEILGDGAGEVVLRSSVENCLLVDRGSVVIKRVTVQKQEDPEEFIAVCVLPEGKLQMEDCVLRSESGACVGVRGEGAQAKLYRCRIENGAKEGVYVDAEGHVHLQDCVLSGFRLEPAVGVYEDGTLEMLRCRVHDGTAPGLSVERGKALVAESYFADFVRSPAVFNREGLLDMRESRVDGGVIFGENGDGVLADCDLTAREFPCIWIDADANPLIRKCRIHDGGDCGLRVTENGMGRVEDCDIYGFHQAPSLWIYEGGDPKLTRCVFHDSRHVAVAVTERGFGTLEACLFEQFGGNELEISEDSNPAVLHCRRIHDGNDVDAADLHRERRTYRTEPKIAGYLPEG</sequence>
<dbReference type="PANTHER" id="PTHR22990:SF15">
    <property type="entry name" value="F-BOX ONLY PROTEIN 10"/>
    <property type="match status" value="1"/>
</dbReference>
<dbReference type="AlphaFoldDB" id="A0A8J2VF07"/>
<keyword evidence="1" id="KW-0677">Repeat</keyword>
<dbReference type="SUPFAM" id="SSF51126">
    <property type="entry name" value="Pectin lyase-like"/>
    <property type="match status" value="2"/>
</dbReference>
<organism evidence="3 4">
    <name type="scientific">Marinithermofilum abyssi</name>
    <dbReference type="NCBI Taxonomy" id="1571185"/>
    <lineage>
        <taxon>Bacteria</taxon>
        <taxon>Bacillati</taxon>
        <taxon>Bacillota</taxon>
        <taxon>Bacilli</taxon>
        <taxon>Bacillales</taxon>
        <taxon>Thermoactinomycetaceae</taxon>
        <taxon>Marinithermofilum</taxon>
    </lineage>
</organism>
<dbReference type="Pfam" id="PF13229">
    <property type="entry name" value="Beta_helix"/>
    <property type="match status" value="2"/>
</dbReference>
<dbReference type="InterPro" id="IPR012334">
    <property type="entry name" value="Pectin_lyas_fold"/>
</dbReference>
<accession>A0A8J2VF07</accession>
<gene>
    <name evidence="3" type="ORF">GCM10011571_00690</name>
</gene>
<dbReference type="InterPro" id="IPR039448">
    <property type="entry name" value="Beta_helix"/>
</dbReference>
<dbReference type="SMART" id="SM00710">
    <property type="entry name" value="PbH1"/>
    <property type="match status" value="4"/>
</dbReference>